<dbReference type="InterPro" id="IPR036397">
    <property type="entry name" value="RNaseH_sf"/>
</dbReference>
<accession>A0A8H4QNP8</accession>
<dbReference type="CDD" id="cd01650">
    <property type="entry name" value="RT_nLTR_like"/>
    <property type="match status" value="1"/>
</dbReference>
<dbReference type="SUPFAM" id="SSF56672">
    <property type="entry name" value="DNA/RNA polymerases"/>
    <property type="match status" value="1"/>
</dbReference>
<keyword evidence="3" id="KW-1185">Reference proteome</keyword>
<sequence>MNVIMMSVVGCVADHHPLILLTPAAAYVDTRTVLALSVGSRLHCSSAQAATTLLHESQAGFVKGRQITDQTRLIESMIDYAEITEQNGLIVALDQEKAYDKIAHDYLWRTLAAYGVPNTLIRTIRSLYESADTKVMVNGFLSATYKIIRGVRQGDPLSCLLFDIAIEPLALLMRQSEKLKGYSIPGKEEKLIANLFADDTTVFLSCDDKFTDLQEILDTWCTASTAKFNIPKTEIIPIGTEDYRARVVADRNTRGEANYQIPHNLHIARDGEAVRILGAWVGNKVKACEVWTPILEKIDTKVDQWAYGHPTIEGRRFVVQMMIGGTTQYLTKVQGMPKQIERRLIKRIRKFIWADKTMSPVNEETLYAPIELGGRKILDLQARNEAIELTWLKTYLGRADTRPLWTWVTDAILAERVPITERSLPREARVSIFLQSWKTYVGKKAPPSIRRLLKTAKKYGLRNEALVVADAVLRDMPVWHHKNAKKRIRRLATTRYGKCLLTKHNILTIGQMESAARAHTGEGHINDPQCDCDPCNAAGAEMWCDRPFECFRVASEIWDQINERWKPSTTWQGEKNEHYQTDTPAETMAIVTKELPVETDQSGVFRVFTNGKTKRKRPRIRDHHNDGEEEMLTAHTAIIEKIKGDRAKAGVGVHLSGNLAEKEMAKRVPSDIAKKRDGAALYAIIMALKLAPRKAILQIETKSEQAYKYLVKETQILENTGYLNIPNASLLRAITSRIRRRKGRTSIRLLGTGARPSQRAITLAEGAIQMERIKTDPGSEKVSGQWSLTGAKLKTLTQSAAYQHIRAIKLKKYKKRRATKEIINKVKREMGRLDTHLTEREIWKGIRHKDIARTARYFMWMTLHNAYMIGSNWLRPGFSPEMRERHTCKICNVSEDMEHILFHCTTPGQATVWDLAKTLWIQKDSEQTWPQPSIGAITAGWATFTKKEAPKTKGSDRGRFYRILVTEAAHMVWKLRCERVINNEGIELTETEVHNRFIKALHTRLKLDIGMTHPRFLRRRLTPKTVQETWTKVLLNEAALSKDWAKGASMGVLVSIRAREGEGGGRVGVG</sequence>
<name>A0A8H4QNP8_9AGAR</name>
<comment type="caution">
    <text evidence="2">The sequence shown here is derived from an EMBL/GenBank/DDBJ whole genome shotgun (WGS) entry which is preliminary data.</text>
</comment>
<dbReference type="Proteomes" id="UP000521872">
    <property type="component" value="Unassembled WGS sequence"/>
</dbReference>
<proteinExistence type="predicted"/>
<evidence type="ECO:0000259" key="1">
    <source>
        <dbReference type="PROSITE" id="PS50878"/>
    </source>
</evidence>
<dbReference type="GO" id="GO:0003676">
    <property type="term" value="F:nucleic acid binding"/>
    <property type="evidence" value="ECO:0007669"/>
    <property type="project" value="InterPro"/>
</dbReference>
<dbReference type="PROSITE" id="PS50878">
    <property type="entry name" value="RT_POL"/>
    <property type="match status" value="1"/>
</dbReference>
<dbReference type="AlphaFoldDB" id="A0A8H4QNP8"/>
<organism evidence="2 3">
    <name type="scientific">Agrocybe pediades</name>
    <dbReference type="NCBI Taxonomy" id="84607"/>
    <lineage>
        <taxon>Eukaryota</taxon>
        <taxon>Fungi</taxon>
        <taxon>Dikarya</taxon>
        <taxon>Basidiomycota</taxon>
        <taxon>Agaricomycotina</taxon>
        <taxon>Agaricomycetes</taxon>
        <taxon>Agaricomycetidae</taxon>
        <taxon>Agaricales</taxon>
        <taxon>Agaricineae</taxon>
        <taxon>Strophariaceae</taxon>
        <taxon>Agrocybe</taxon>
    </lineage>
</organism>
<dbReference type="InterPro" id="IPR043502">
    <property type="entry name" value="DNA/RNA_pol_sf"/>
</dbReference>
<gene>
    <name evidence="2" type="ORF">D9613_002983</name>
</gene>
<protein>
    <recommendedName>
        <fullName evidence="1">Reverse transcriptase domain-containing protein</fullName>
    </recommendedName>
</protein>
<evidence type="ECO:0000313" key="3">
    <source>
        <dbReference type="Proteomes" id="UP000521872"/>
    </source>
</evidence>
<reference evidence="2 3" key="1">
    <citation type="submission" date="2019-12" db="EMBL/GenBank/DDBJ databases">
        <authorList>
            <person name="Floudas D."/>
            <person name="Bentzer J."/>
            <person name="Ahren D."/>
            <person name="Johansson T."/>
            <person name="Persson P."/>
            <person name="Tunlid A."/>
        </authorList>
    </citation>
    <scope>NUCLEOTIDE SEQUENCE [LARGE SCALE GENOMIC DNA]</scope>
    <source>
        <strain evidence="2 3">CBS 102.39</strain>
    </source>
</reference>
<dbReference type="PANTHER" id="PTHR19446">
    <property type="entry name" value="REVERSE TRANSCRIPTASES"/>
    <property type="match status" value="1"/>
</dbReference>
<dbReference type="InterPro" id="IPR000477">
    <property type="entry name" value="RT_dom"/>
</dbReference>
<evidence type="ECO:0000313" key="2">
    <source>
        <dbReference type="EMBL" id="KAF4614540.1"/>
    </source>
</evidence>
<dbReference type="Gene3D" id="3.30.420.10">
    <property type="entry name" value="Ribonuclease H-like superfamily/Ribonuclease H"/>
    <property type="match status" value="1"/>
</dbReference>
<dbReference type="EMBL" id="JAACJL010000044">
    <property type="protein sequence ID" value="KAF4614540.1"/>
    <property type="molecule type" value="Genomic_DNA"/>
</dbReference>
<feature type="domain" description="Reverse transcriptase" evidence="1">
    <location>
        <begin position="1"/>
        <end position="285"/>
    </location>
</feature>
<dbReference type="Pfam" id="PF00078">
    <property type="entry name" value="RVT_1"/>
    <property type="match status" value="1"/>
</dbReference>